<name>A0A067A224_HYDMR</name>
<dbReference type="InterPro" id="IPR000160">
    <property type="entry name" value="GGDEF_dom"/>
</dbReference>
<feature type="domain" description="GGDEF" evidence="3">
    <location>
        <begin position="390"/>
        <end position="523"/>
    </location>
</feature>
<dbReference type="SUPFAM" id="SSF141868">
    <property type="entry name" value="EAL domain-like"/>
    <property type="match status" value="1"/>
</dbReference>
<comment type="caution">
    <text evidence="4">The sequence shown here is derived from an EMBL/GenBank/DDBJ whole genome shotgun (WGS) entry which is preliminary data.</text>
</comment>
<keyword evidence="1" id="KW-1133">Transmembrane helix</keyword>
<dbReference type="Pfam" id="PF00563">
    <property type="entry name" value="EAL"/>
    <property type="match status" value="1"/>
</dbReference>
<dbReference type="Proteomes" id="UP000027341">
    <property type="component" value="Unassembled WGS sequence"/>
</dbReference>
<dbReference type="SMART" id="SM00052">
    <property type="entry name" value="EAL"/>
    <property type="match status" value="1"/>
</dbReference>
<dbReference type="Gene3D" id="3.20.20.450">
    <property type="entry name" value="EAL domain"/>
    <property type="match status" value="1"/>
</dbReference>
<protein>
    <submittedName>
        <fullName evidence="4">Diguanylate cyclase</fullName>
    </submittedName>
</protein>
<evidence type="ECO:0000313" key="5">
    <source>
        <dbReference type="Proteomes" id="UP000027341"/>
    </source>
</evidence>
<accession>A0A067A224</accession>
<sequence length="787" mass="90358">MRMNKSSNTFVNFLVIGYAFIIILVALSAGIFFNYEQKISKSFKTYTQNIDFQENIDSLFNASSQRSIQMVRMLNAKDAFEVDDLQMKMNHYEHIIITELQGLEKFADKKQLELLSSARKIMGQNQIYQNQVYNLLMDDKKEAALKQLVDVTLPKQRNVQDILTKLQSDYKRHADNSRREYAQLISEMRNMILSVALPIILSLLGIALLTIRKLKRFANSQQELLENLETIVHNRTRELLLDRQLMHNLNEAIGIFSQDNHLLITNKKLSKLLEFFAIPSQQTIWTILTTLFEDLDLKDIQHQLLNHHGWRGEGKISASERQFMMIDISSIQDPSLPEPYFSIILTDITELKSIHNQLEFTANYDAVTQLPNRYSFNKKVQKTIEDAPDQTFHLFYMDLDDFKWVNDHLGHAAGDEFLKEVGQAFKNTLPPNQFLARIGGDEFAILIDHPMDTYQLERMATNLLNNLKNVNKGHHVEHEIGCSIGVANYPTHGYTAETLLKSADFAMYQAKKGGRNRYCLFSHQLNEELRYLHELEQNLRAAVKEKSFELHYQPQYSLHTLKLVGAEALIRWPLENRQIPPDEFIPLAEKFGLINEIGEFVFETAIKQLSSWNDCPTPLPRMAINASSIQLLAGNFGAFVEGLLSRNKLSADRVDIEVTESVMMKNIEKNDSPDSTCLSLLQEKGLEISIDDFGTGYSSLSYIKHLNIDRIKIDKSFIDDLEFHREARSIVKAIIKMGHSLGLKVLAEGIETPNQLDILKQLDCDEGQGFLFSKPINAEKFRIKCLS</sequence>
<evidence type="ECO:0000259" key="2">
    <source>
        <dbReference type="PROSITE" id="PS50883"/>
    </source>
</evidence>
<dbReference type="CDD" id="cd01949">
    <property type="entry name" value="GGDEF"/>
    <property type="match status" value="1"/>
</dbReference>
<organism evidence="4 5">
    <name type="scientific">Hydrogenovibrio marinus</name>
    <dbReference type="NCBI Taxonomy" id="28885"/>
    <lineage>
        <taxon>Bacteria</taxon>
        <taxon>Pseudomonadati</taxon>
        <taxon>Pseudomonadota</taxon>
        <taxon>Gammaproteobacteria</taxon>
        <taxon>Thiotrichales</taxon>
        <taxon>Piscirickettsiaceae</taxon>
        <taxon>Hydrogenovibrio</taxon>
    </lineage>
</organism>
<evidence type="ECO:0000313" key="4">
    <source>
        <dbReference type="EMBL" id="KDN96651.1"/>
    </source>
</evidence>
<evidence type="ECO:0000256" key="1">
    <source>
        <dbReference type="SAM" id="Phobius"/>
    </source>
</evidence>
<dbReference type="PANTHER" id="PTHR44757">
    <property type="entry name" value="DIGUANYLATE CYCLASE DGCP"/>
    <property type="match status" value="1"/>
</dbReference>
<dbReference type="SMART" id="SM00267">
    <property type="entry name" value="GGDEF"/>
    <property type="match status" value="1"/>
</dbReference>
<dbReference type="PROSITE" id="PS50883">
    <property type="entry name" value="EAL"/>
    <property type="match status" value="1"/>
</dbReference>
<dbReference type="Gene3D" id="3.30.70.270">
    <property type="match status" value="1"/>
</dbReference>
<evidence type="ECO:0000259" key="3">
    <source>
        <dbReference type="PROSITE" id="PS50887"/>
    </source>
</evidence>
<dbReference type="InterPro" id="IPR029787">
    <property type="entry name" value="Nucleotide_cyclase"/>
</dbReference>
<keyword evidence="5" id="KW-1185">Reference proteome</keyword>
<dbReference type="EMBL" id="JMIU01000001">
    <property type="protein sequence ID" value="KDN96651.1"/>
    <property type="molecule type" value="Genomic_DNA"/>
</dbReference>
<gene>
    <name evidence="4" type="ORF">EI16_10395</name>
</gene>
<dbReference type="InterPro" id="IPR001633">
    <property type="entry name" value="EAL_dom"/>
</dbReference>
<dbReference type="InterPro" id="IPR035919">
    <property type="entry name" value="EAL_sf"/>
</dbReference>
<dbReference type="InterPro" id="IPR043128">
    <property type="entry name" value="Rev_trsase/Diguanyl_cyclase"/>
</dbReference>
<dbReference type="CDD" id="cd01948">
    <property type="entry name" value="EAL"/>
    <property type="match status" value="1"/>
</dbReference>
<dbReference type="STRING" id="28885.EI16_10395"/>
<feature type="transmembrane region" description="Helical" evidence="1">
    <location>
        <begin position="191"/>
        <end position="211"/>
    </location>
</feature>
<dbReference type="Pfam" id="PF00990">
    <property type="entry name" value="GGDEF"/>
    <property type="match status" value="1"/>
</dbReference>
<keyword evidence="1" id="KW-0812">Transmembrane</keyword>
<dbReference type="SUPFAM" id="SSF55073">
    <property type="entry name" value="Nucleotide cyclase"/>
    <property type="match status" value="1"/>
</dbReference>
<feature type="transmembrane region" description="Helical" evidence="1">
    <location>
        <begin position="12"/>
        <end position="35"/>
    </location>
</feature>
<dbReference type="PROSITE" id="PS50887">
    <property type="entry name" value="GGDEF"/>
    <property type="match status" value="1"/>
</dbReference>
<reference evidence="4 5" key="1">
    <citation type="submission" date="2014-04" db="EMBL/GenBank/DDBJ databases">
        <title>Draft genome sequence of Hydrogenovibrio marinus MH-110, a model organism for aerobic H2 metabolism.</title>
        <authorList>
            <person name="Cha H.J."/>
            <person name="Jo B.H."/>
            <person name="Hwang B.H."/>
        </authorList>
    </citation>
    <scope>NUCLEOTIDE SEQUENCE [LARGE SCALE GENOMIC DNA]</scope>
    <source>
        <strain evidence="4 5">MH-110</strain>
    </source>
</reference>
<dbReference type="InterPro" id="IPR052155">
    <property type="entry name" value="Biofilm_reg_signaling"/>
</dbReference>
<proteinExistence type="predicted"/>
<dbReference type="AlphaFoldDB" id="A0A067A224"/>
<keyword evidence="1" id="KW-0472">Membrane</keyword>
<dbReference type="PANTHER" id="PTHR44757:SF2">
    <property type="entry name" value="BIOFILM ARCHITECTURE MAINTENANCE PROTEIN MBAA"/>
    <property type="match status" value="1"/>
</dbReference>
<feature type="domain" description="EAL" evidence="2">
    <location>
        <begin position="532"/>
        <end position="787"/>
    </location>
</feature>
<dbReference type="NCBIfam" id="TIGR00254">
    <property type="entry name" value="GGDEF"/>
    <property type="match status" value="1"/>
</dbReference>